<proteinExistence type="predicted"/>
<feature type="domain" description="Tetracyclin repressor-like 40 C-terminal" evidence="1">
    <location>
        <begin position="43"/>
        <end position="114"/>
    </location>
</feature>
<keyword evidence="3" id="KW-1185">Reference proteome</keyword>
<reference evidence="2 3" key="1">
    <citation type="submission" date="2018-09" db="EMBL/GenBank/DDBJ databases">
        <title>Genome sequencing of Nocardioides immobilis CCTCC AB 2017083 for comparison to Nocardioides silvaticus.</title>
        <authorList>
            <person name="Li C."/>
            <person name="Wang G."/>
        </authorList>
    </citation>
    <scope>NUCLEOTIDE SEQUENCE [LARGE SCALE GENOMIC DNA]</scope>
    <source>
        <strain evidence="2 3">CCTCC AB 2017083</strain>
    </source>
</reference>
<dbReference type="InterPro" id="IPR049513">
    <property type="entry name" value="TetR_C_40"/>
</dbReference>
<evidence type="ECO:0000313" key="2">
    <source>
        <dbReference type="EMBL" id="RHW28541.1"/>
    </source>
</evidence>
<evidence type="ECO:0000259" key="1">
    <source>
        <dbReference type="Pfam" id="PF21306"/>
    </source>
</evidence>
<organism evidence="2 3">
    <name type="scientific">Nocardioides immobilis</name>
    <dbReference type="NCBI Taxonomy" id="2049295"/>
    <lineage>
        <taxon>Bacteria</taxon>
        <taxon>Bacillati</taxon>
        <taxon>Actinomycetota</taxon>
        <taxon>Actinomycetes</taxon>
        <taxon>Propionibacteriales</taxon>
        <taxon>Nocardioidaceae</taxon>
        <taxon>Nocardioides</taxon>
    </lineage>
</organism>
<dbReference type="EMBL" id="QXGH01000009">
    <property type="protein sequence ID" value="RHW28541.1"/>
    <property type="molecule type" value="Genomic_DNA"/>
</dbReference>
<dbReference type="AlphaFoldDB" id="A0A417Y7P9"/>
<protein>
    <recommendedName>
        <fullName evidence="1">Tetracyclin repressor-like 40 C-terminal domain-containing protein</fullName>
    </recommendedName>
</protein>
<gene>
    <name evidence="2" type="ORF">D0Z08_01325</name>
</gene>
<dbReference type="Pfam" id="PF21306">
    <property type="entry name" value="TetR_C_40"/>
    <property type="match status" value="1"/>
</dbReference>
<sequence length="130" mass="14341">MAVLPRLLAIEAEHAEQVGDELIGGGGRVPVGMRSEVVASIEDSAEVFAVSFRMTERLHRQMPEIMRVLLNEGVRILSRDERLAPRALRRHRGAVAADRFDIDSASSADGCRGSAARSRSRCRRRASFLT</sequence>
<evidence type="ECO:0000313" key="3">
    <source>
        <dbReference type="Proteomes" id="UP000283644"/>
    </source>
</evidence>
<comment type="caution">
    <text evidence="2">The sequence shown here is derived from an EMBL/GenBank/DDBJ whole genome shotgun (WGS) entry which is preliminary data.</text>
</comment>
<name>A0A417Y7P9_9ACTN</name>
<dbReference type="Proteomes" id="UP000283644">
    <property type="component" value="Unassembled WGS sequence"/>
</dbReference>
<accession>A0A417Y7P9</accession>
<dbReference type="Gene3D" id="1.10.357.10">
    <property type="entry name" value="Tetracycline Repressor, domain 2"/>
    <property type="match status" value="1"/>
</dbReference>